<sequence>MEVSLTAYAYPMGFGRESRRVRDESLPFSHRFMALGSWIQQAQPIGFEPTWAYLEAKLNLSWFEPDFLLPAMDMLEAERAVHLRIAAEYADVRRLQKAAGHRTPPRDQVTPIEPRRWHGDERAGARQALESWLRRAGPALSDPYERRIRGVVEDALSGSTLTKLDANELQSLLDGARAQSKGFKGDTVPYRNALSYRQPLGHLFLMFHEVPSVGKPWNFRTT</sequence>
<keyword evidence="2" id="KW-1185">Reference proteome</keyword>
<gene>
    <name evidence="1" type="ORF">J2T10_002759</name>
</gene>
<proteinExistence type="predicted"/>
<name>A0ABT9TN58_PAENI</name>
<reference evidence="1 2" key="1">
    <citation type="submission" date="2023-07" db="EMBL/GenBank/DDBJ databases">
        <title>Sorghum-associated microbial communities from plants grown in Nebraska, USA.</title>
        <authorList>
            <person name="Schachtman D."/>
        </authorList>
    </citation>
    <scope>NUCLEOTIDE SEQUENCE [LARGE SCALE GENOMIC DNA]</scope>
    <source>
        <strain evidence="1 2">CC523</strain>
    </source>
</reference>
<organism evidence="1 2">
    <name type="scientific">Paenarthrobacter nicotinovorans</name>
    <name type="common">Arthrobacter nicotinovorans</name>
    <dbReference type="NCBI Taxonomy" id="29320"/>
    <lineage>
        <taxon>Bacteria</taxon>
        <taxon>Bacillati</taxon>
        <taxon>Actinomycetota</taxon>
        <taxon>Actinomycetes</taxon>
        <taxon>Micrococcales</taxon>
        <taxon>Micrococcaceae</taxon>
        <taxon>Paenarthrobacter</taxon>
    </lineage>
</organism>
<dbReference type="EMBL" id="JAUSSW010000007">
    <property type="protein sequence ID" value="MDQ0103102.1"/>
    <property type="molecule type" value="Genomic_DNA"/>
</dbReference>
<dbReference type="Proteomes" id="UP001244563">
    <property type="component" value="Unassembled WGS sequence"/>
</dbReference>
<protein>
    <submittedName>
        <fullName evidence="1">Uncharacterized protein</fullName>
    </submittedName>
</protein>
<accession>A0ABT9TN58</accession>
<comment type="caution">
    <text evidence="1">The sequence shown here is derived from an EMBL/GenBank/DDBJ whole genome shotgun (WGS) entry which is preliminary data.</text>
</comment>
<evidence type="ECO:0000313" key="2">
    <source>
        <dbReference type="Proteomes" id="UP001244563"/>
    </source>
</evidence>
<evidence type="ECO:0000313" key="1">
    <source>
        <dbReference type="EMBL" id="MDQ0103102.1"/>
    </source>
</evidence>
<dbReference type="RefSeq" id="WP_156524803.1">
    <property type="nucleotide sequence ID" value="NZ_BDDW01000011.1"/>
</dbReference>